<organism evidence="2 3">
    <name type="scientific">Paenibacillus lutrae</name>
    <dbReference type="NCBI Taxonomy" id="2078573"/>
    <lineage>
        <taxon>Bacteria</taxon>
        <taxon>Bacillati</taxon>
        <taxon>Bacillota</taxon>
        <taxon>Bacilli</taxon>
        <taxon>Bacillales</taxon>
        <taxon>Paenibacillaceae</taxon>
        <taxon>Paenibacillus</taxon>
    </lineage>
</organism>
<dbReference type="RefSeq" id="WP_157338440.1">
    <property type="nucleotide sequence ID" value="NZ_RHLK01000017.1"/>
</dbReference>
<evidence type="ECO:0000256" key="1">
    <source>
        <dbReference type="SAM" id="MobiDB-lite"/>
    </source>
</evidence>
<name>A0A7X3K198_9BACL</name>
<evidence type="ECO:0000313" key="3">
    <source>
        <dbReference type="Proteomes" id="UP000490800"/>
    </source>
</evidence>
<accession>A0A7X3K198</accession>
<gene>
    <name evidence="2" type="ORF">EDM21_21295</name>
</gene>
<feature type="region of interest" description="Disordered" evidence="1">
    <location>
        <begin position="1"/>
        <end position="76"/>
    </location>
</feature>
<proteinExistence type="predicted"/>
<dbReference type="AlphaFoldDB" id="A0A7X3K198"/>
<feature type="compositionally biased region" description="Basic and acidic residues" evidence="1">
    <location>
        <begin position="21"/>
        <end position="61"/>
    </location>
</feature>
<dbReference type="OrthoDB" id="8858565at2"/>
<evidence type="ECO:0000313" key="2">
    <source>
        <dbReference type="EMBL" id="MVP02018.1"/>
    </source>
</evidence>
<dbReference type="InterPro" id="IPR018691">
    <property type="entry name" value="DUF2188"/>
</dbReference>
<reference evidence="2 3" key="1">
    <citation type="journal article" date="2019" name="Microorganisms">
        <title>Paenibacillus lutrae sp. nov., A Chitinolytic Species Isolated from A River Otter in Castril Natural Park, Granada, Spain.</title>
        <authorList>
            <person name="Rodriguez M."/>
            <person name="Reina J.C."/>
            <person name="Bejar V."/>
            <person name="Llamas I."/>
        </authorList>
    </citation>
    <scope>NUCLEOTIDE SEQUENCE [LARGE SCALE GENOMIC DNA]</scope>
    <source>
        <strain evidence="2 3">N10</strain>
    </source>
</reference>
<keyword evidence="3" id="KW-1185">Reference proteome</keyword>
<feature type="compositionally biased region" description="Polar residues" evidence="1">
    <location>
        <begin position="1"/>
        <end position="15"/>
    </location>
</feature>
<dbReference type="EMBL" id="RHLK01000017">
    <property type="protein sequence ID" value="MVP02018.1"/>
    <property type="molecule type" value="Genomic_DNA"/>
</dbReference>
<protein>
    <submittedName>
        <fullName evidence="2">DUF2188 domain-containing protein</fullName>
    </submittedName>
</protein>
<dbReference type="Proteomes" id="UP000490800">
    <property type="component" value="Unassembled WGS sequence"/>
</dbReference>
<sequence>MSESNSASVHTTPSPQGGWDNQKDGEKISHHDKKEEAQARGREEAKRDETEHKIHNRDGKIAESNSYGNDPFPPKG</sequence>
<comment type="caution">
    <text evidence="2">The sequence shown here is derived from an EMBL/GenBank/DDBJ whole genome shotgun (WGS) entry which is preliminary data.</text>
</comment>
<dbReference type="Pfam" id="PF09954">
    <property type="entry name" value="DUF2188"/>
    <property type="match status" value="1"/>
</dbReference>